<keyword evidence="9" id="KW-1185">Reference proteome</keyword>
<evidence type="ECO:0000313" key="6">
    <source>
        <dbReference type="EMBL" id="CAL6077097.1"/>
    </source>
</evidence>
<dbReference type="EMBL" id="CATOUU010000972">
    <property type="protein sequence ID" value="CAI9964008.1"/>
    <property type="molecule type" value="Genomic_DNA"/>
</dbReference>
<gene>
    <name evidence="2" type="ORF">HINF_LOCUS12622</name>
    <name evidence="5" type="ORF">HINF_LOCUS14738</name>
    <name evidence="3" type="ORF">HINF_LOCUS33019</name>
    <name evidence="1" type="ORF">HINF_LOCUS3684</name>
    <name evidence="4" type="ORF">HINF_LOCUS51653</name>
    <name evidence="6" type="ORF">HINF_LOCUS58020</name>
    <name evidence="7" type="ORF">HINF_LOCUS62335</name>
    <name evidence="8" type="ORF">HINF_LOCUS65439</name>
</gene>
<evidence type="ECO:0000313" key="1">
    <source>
        <dbReference type="EMBL" id="CAI9916039.1"/>
    </source>
</evidence>
<reference evidence="2" key="1">
    <citation type="submission" date="2023-06" db="EMBL/GenBank/DDBJ databases">
        <authorList>
            <person name="Kurt Z."/>
        </authorList>
    </citation>
    <scope>NUCLEOTIDE SEQUENCE</scope>
</reference>
<evidence type="ECO:0000313" key="8">
    <source>
        <dbReference type="EMBL" id="CAL6090710.1"/>
    </source>
</evidence>
<protein>
    <submittedName>
        <fullName evidence="2">Uncharacterized protein</fullName>
    </submittedName>
</protein>
<evidence type="ECO:0000313" key="5">
    <source>
        <dbReference type="EMBL" id="CAL5996395.1"/>
    </source>
</evidence>
<dbReference type="EMBL" id="CAXDID020000323">
    <property type="protein sequence ID" value="CAL6077097.1"/>
    <property type="molecule type" value="Genomic_DNA"/>
</dbReference>
<dbReference type="Proteomes" id="UP001642409">
    <property type="component" value="Unassembled WGS sequence"/>
</dbReference>
<dbReference type="EMBL" id="CATOUU010000743">
    <property type="protein sequence ID" value="CAI9945374.1"/>
    <property type="molecule type" value="Genomic_DNA"/>
</dbReference>
<sequence>MNQFRMKNYPQEIQNRIVSDLTQQAIRQFPFQLNPKDSMLQEKIYNMIMSKQFQVNWQQMADPLKLTRWQVYHWYHESYARNCFSQRITNEDKVIIRQEVMKALITDSPMDRQFQQTLKMRLSKNYNRSEFSMVYNNLLRSKEIKRIQELKGYASDSRISSSGVAEDVVKFGLLHLWETSIQVK</sequence>
<evidence type="ECO:0000313" key="2">
    <source>
        <dbReference type="EMBL" id="CAI9924977.1"/>
    </source>
</evidence>
<dbReference type="EMBL" id="CAXDID020000035">
    <property type="protein sequence ID" value="CAL5996395.1"/>
    <property type="molecule type" value="Genomic_DNA"/>
</dbReference>
<evidence type="ECO:0000313" key="7">
    <source>
        <dbReference type="EMBL" id="CAL6084710.1"/>
    </source>
</evidence>
<evidence type="ECO:0000313" key="4">
    <source>
        <dbReference type="EMBL" id="CAI9964008.1"/>
    </source>
</evidence>
<proteinExistence type="predicted"/>
<name>A0AA86NT44_9EUKA</name>
<dbReference type="EMBL" id="CAXDID020000381">
    <property type="protein sequence ID" value="CAL6084710.1"/>
    <property type="molecule type" value="Genomic_DNA"/>
</dbReference>
<dbReference type="EMBL" id="CATOUU010000331">
    <property type="protein sequence ID" value="CAI9924977.1"/>
    <property type="molecule type" value="Genomic_DNA"/>
</dbReference>
<reference evidence="5 9" key="2">
    <citation type="submission" date="2024-07" db="EMBL/GenBank/DDBJ databases">
        <authorList>
            <person name="Akdeniz Z."/>
        </authorList>
    </citation>
    <scope>NUCLEOTIDE SEQUENCE [LARGE SCALE GENOMIC DNA]</scope>
</reference>
<evidence type="ECO:0000313" key="3">
    <source>
        <dbReference type="EMBL" id="CAI9945374.1"/>
    </source>
</evidence>
<accession>A0AA86NT44</accession>
<dbReference type="EMBL" id="CATOUU010000089">
    <property type="protein sequence ID" value="CAI9916039.1"/>
    <property type="molecule type" value="Genomic_DNA"/>
</dbReference>
<comment type="caution">
    <text evidence="2">The sequence shown here is derived from an EMBL/GenBank/DDBJ whole genome shotgun (WGS) entry which is preliminary data.</text>
</comment>
<organism evidence="2">
    <name type="scientific">Hexamita inflata</name>
    <dbReference type="NCBI Taxonomy" id="28002"/>
    <lineage>
        <taxon>Eukaryota</taxon>
        <taxon>Metamonada</taxon>
        <taxon>Diplomonadida</taxon>
        <taxon>Hexamitidae</taxon>
        <taxon>Hexamitinae</taxon>
        <taxon>Hexamita</taxon>
    </lineage>
</organism>
<dbReference type="EMBL" id="CAXDID020000430">
    <property type="protein sequence ID" value="CAL6090710.1"/>
    <property type="molecule type" value="Genomic_DNA"/>
</dbReference>
<dbReference type="AlphaFoldDB" id="A0AA86NT44"/>
<evidence type="ECO:0000313" key="9">
    <source>
        <dbReference type="Proteomes" id="UP001642409"/>
    </source>
</evidence>